<keyword evidence="3" id="KW-0924">Ammonia transport</keyword>
<evidence type="ECO:0000313" key="6">
    <source>
        <dbReference type="EMBL" id="CAG7815992.1"/>
    </source>
</evidence>
<dbReference type="PANTHER" id="PTHR43029:SF10">
    <property type="entry name" value="AMMONIUM TRANSPORTER MEP2"/>
    <property type="match status" value="1"/>
</dbReference>
<feature type="transmembrane region" description="Helical" evidence="4">
    <location>
        <begin position="204"/>
        <end position="223"/>
    </location>
</feature>
<proteinExistence type="inferred from homology"/>
<feature type="domain" description="Ammonium transporter AmtB-like" evidence="5">
    <location>
        <begin position="1"/>
        <end position="307"/>
    </location>
</feature>
<keyword evidence="7" id="KW-1185">Reference proteome</keyword>
<feature type="transmembrane region" description="Helical" evidence="4">
    <location>
        <begin position="257"/>
        <end position="276"/>
    </location>
</feature>
<comment type="similarity">
    <text evidence="1">Belongs to the ammonia transporter channel (TC 1.A.11.2) family.</text>
</comment>
<keyword evidence="4" id="KW-1133">Transmembrane helix</keyword>
<name>A0A8J2KGA4_9HEXA</name>
<evidence type="ECO:0000256" key="2">
    <source>
        <dbReference type="ARBA" id="ARBA00022448"/>
    </source>
</evidence>
<organism evidence="6 7">
    <name type="scientific">Allacma fusca</name>
    <dbReference type="NCBI Taxonomy" id="39272"/>
    <lineage>
        <taxon>Eukaryota</taxon>
        <taxon>Metazoa</taxon>
        <taxon>Ecdysozoa</taxon>
        <taxon>Arthropoda</taxon>
        <taxon>Hexapoda</taxon>
        <taxon>Collembola</taxon>
        <taxon>Symphypleona</taxon>
        <taxon>Sminthuridae</taxon>
        <taxon>Allacma</taxon>
    </lineage>
</organism>
<dbReference type="PANTHER" id="PTHR43029">
    <property type="entry name" value="AMMONIUM TRANSPORTER MEP2"/>
    <property type="match status" value="1"/>
</dbReference>
<dbReference type="InterPro" id="IPR018047">
    <property type="entry name" value="Ammonium_transpt_CS"/>
</dbReference>
<feature type="non-terminal residue" evidence="6">
    <location>
        <position position="309"/>
    </location>
</feature>
<feature type="non-terminal residue" evidence="6">
    <location>
        <position position="1"/>
    </location>
</feature>
<feature type="transmembrane region" description="Helical" evidence="4">
    <location>
        <begin position="142"/>
        <end position="159"/>
    </location>
</feature>
<keyword evidence="4" id="KW-0812">Transmembrane</keyword>
<evidence type="ECO:0000256" key="4">
    <source>
        <dbReference type="SAM" id="Phobius"/>
    </source>
</evidence>
<feature type="transmembrane region" description="Helical" evidence="4">
    <location>
        <begin position="113"/>
        <end position="130"/>
    </location>
</feature>
<reference evidence="6" key="1">
    <citation type="submission" date="2021-06" db="EMBL/GenBank/DDBJ databases">
        <authorList>
            <person name="Hodson N. C."/>
            <person name="Mongue J. A."/>
            <person name="Jaron S. K."/>
        </authorList>
    </citation>
    <scope>NUCLEOTIDE SEQUENCE</scope>
</reference>
<dbReference type="GO" id="GO:0005886">
    <property type="term" value="C:plasma membrane"/>
    <property type="evidence" value="ECO:0007669"/>
    <property type="project" value="TreeGrafter"/>
</dbReference>
<feature type="transmembrane region" description="Helical" evidence="4">
    <location>
        <begin position="171"/>
        <end position="192"/>
    </location>
</feature>
<dbReference type="Proteomes" id="UP000708208">
    <property type="component" value="Unassembled WGS sequence"/>
</dbReference>
<dbReference type="GO" id="GO:0008519">
    <property type="term" value="F:ammonium channel activity"/>
    <property type="evidence" value="ECO:0007669"/>
    <property type="project" value="InterPro"/>
</dbReference>
<feature type="transmembrane region" description="Helical" evidence="4">
    <location>
        <begin position="43"/>
        <end position="63"/>
    </location>
</feature>
<protein>
    <recommendedName>
        <fullName evidence="5">Ammonium transporter AmtB-like domain-containing protein</fullName>
    </recommendedName>
</protein>
<comment type="caution">
    <text evidence="6">The sequence shown here is derived from an EMBL/GenBank/DDBJ whole genome shotgun (WGS) entry which is preliminary data.</text>
</comment>
<dbReference type="PROSITE" id="PS01219">
    <property type="entry name" value="AMMONIUM_TRANSP"/>
    <property type="match status" value="1"/>
</dbReference>
<evidence type="ECO:0000259" key="5">
    <source>
        <dbReference type="Pfam" id="PF00909"/>
    </source>
</evidence>
<dbReference type="InterPro" id="IPR001905">
    <property type="entry name" value="Ammonium_transpt"/>
</dbReference>
<dbReference type="EMBL" id="CAJVCH010358440">
    <property type="protein sequence ID" value="CAG7815992.1"/>
    <property type="molecule type" value="Genomic_DNA"/>
</dbReference>
<dbReference type="AlphaFoldDB" id="A0A8J2KGA4"/>
<evidence type="ECO:0000256" key="1">
    <source>
        <dbReference type="ARBA" id="ARBA00005887"/>
    </source>
</evidence>
<evidence type="ECO:0000313" key="7">
    <source>
        <dbReference type="Proteomes" id="UP000708208"/>
    </source>
</evidence>
<dbReference type="OrthoDB" id="534912at2759"/>
<dbReference type="InterPro" id="IPR024041">
    <property type="entry name" value="NH4_transpt_AmtB-like_dom"/>
</dbReference>
<gene>
    <name evidence="6" type="ORF">AFUS01_LOCUS26635</name>
</gene>
<dbReference type="Pfam" id="PF00909">
    <property type="entry name" value="Ammonium_transp"/>
    <property type="match status" value="1"/>
</dbReference>
<evidence type="ECO:0000256" key="3">
    <source>
        <dbReference type="ARBA" id="ARBA00023177"/>
    </source>
</evidence>
<feature type="transmembrane region" description="Helical" evidence="4">
    <location>
        <begin position="70"/>
        <end position="93"/>
    </location>
</feature>
<feature type="transmembrane region" description="Helical" evidence="4">
    <location>
        <begin position="229"/>
        <end position="245"/>
    </location>
</feature>
<sequence>WFLFGYSLAFAESNNPIIGNFDHAFLINIVDQPSIANPKIPAILFYLFQSKFAAITPALAIGAAAERGRFLPTIIFMLLWTTFVYDFLAFWTWNPSGWVFKLGALDFAGGTPIHIASGAAALAYAVVLGPREDKEESKPHNMSNVILGTALIWFGWFGFNGGSALAANSRAIMACVVTNLAACVGGVTWVLMDYRHERKYSPMGFCAGAIAGLVSITPGSGFVSPASSLAFGFIGAICCNLAMSLKHIMKYDDALDVFAVHGVGGIVGNLLTGIFAQKWVAALDGTEIEGGWLDGNWAQVGYQAVDTVA</sequence>
<keyword evidence="2" id="KW-0813">Transport</keyword>
<keyword evidence="4" id="KW-0472">Membrane</keyword>
<accession>A0A8J2KGA4</accession>